<evidence type="ECO:0000256" key="8">
    <source>
        <dbReference type="SAM" id="MobiDB-lite"/>
    </source>
</evidence>
<evidence type="ECO:0000259" key="10">
    <source>
        <dbReference type="PROSITE" id="PS51194"/>
    </source>
</evidence>
<dbReference type="Pfam" id="PF00270">
    <property type="entry name" value="DEAD"/>
    <property type="match status" value="1"/>
</dbReference>
<gene>
    <name evidence="12" type="primary">DRS1</name>
    <name evidence="12" type="ORF">PMLGA01_140068400</name>
</gene>
<dbReference type="CDD" id="cd18787">
    <property type="entry name" value="SF2_C_DEAD"/>
    <property type="match status" value="1"/>
</dbReference>
<comment type="similarity">
    <text evidence="6">Belongs to the DEAD box helicase family.</text>
</comment>
<dbReference type="PANTHER" id="PTHR47959">
    <property type="entry name" value="ATP-DEPENDENT RNA HELICASE RHLE-RELATED"/>
    <property type="match status" value="1"/>
</dbReference>
<dbReference type="InterPro" id="IPR014014">
    <property type="entry name" value="RNA_helicase_DEAD_Q_motif"/>
</dbReference>
<feature type="compositionally biased region" description="Basic and acidic residues" evidence="8">
    <location>
        <begin position="615"/>
        <end position="625"/>
    </location>
</feature>
<feature type="domain" description="Helicase ATP-binding" evidence="9">
    <location>
        <begin position="103"/>
        <end position="286"/>
    </location>
</feature>
<dbReference type="GO" id="GO:0016787">
    <property type="term" value="F:hydrolase activity"/>
    <property type="evidence" value="ECO:0007669"/>
    <property type="project" value="UniProtKB-KW"/>
</dbReference>
<dbReference type="GO" id="GO:0005829">
    <property type="term" value="C:cytosol"/>
    <property type="evidence" value="ECO:0007669"/>
    <property type="project" value="TreeGrafter"/>
</dbReference>
<dbReference type="SMART" id="SM00490">
    <property type="entry name" value="HELICc"/>
    <property type="match status" value="1"/>
</dbReference>
<proteinExistence type="inferred from homology"/>
<feature type="compositionally biased region" description="Low complexity" evidence="8">
    <location>
        <begin position="577"/>
        <end position="588"/>
    </location>
</feature>
<evidence type="ECO:0000256" key="2">
    <source>
        <dbReference type="ARBA" id="ARBA00022801"/>
    </source>
</evidence>
<feature type="compositionally biased region" description="Basic and acidic residues" evidence="8">
    <location>
        <begin position="37"/>
        <end position="46"/>
    </location>
</feature>
<feature type="region of interest" description="Disordered" evidence="8">
    <location>
        <begin position="647"/>
        <end position="689"/>
    </location>
</feature>
<keyword evidence="2 6" id="KW-0378">Hydrolase</keyword>
<evidence type="ECO:0000313" key="12">
    <source>
        <dbReference type="EMBL" id="SBT81183.1"/>
    </source>
</evidence>
<feature type="compositionally biased region" description="Polar residues" evidence="8">
    <location>
        <begin position="26"/>
        <end position="36"/>
    </location>
</feature>
<dbReference type="SUPFAM" id="SSF52540">
    <property type="entry name" value="P-loop containing nucleoside triphosphate hydrolases"/>
    <property type="match status" value="1"/>
</dbReference>
<dbReference type="PROSITE" id="PS51194">
    <property type="entry name" value="HELICASE_CTER"/>
    <property type="match status" value="1"/>
</dbReference>
<dbReference type="Gene3D" id="3.40.50.300">
    <property type="entry name" value="P-loop containing nucleotide triphosphate hydrolases"/>
    <property type="match status" value="2"/>
</dbReference>
<protein>
    <submittedName>
        <fullName evidence="12">ATP-dependent RNA helicase DRS1, putative</fullName>
        <ecNumber evidence="12">3.6.4.13</ecNumber>
    </submittedName>
</protein>
<dbReference type="InterPro" id="IPR011545">
    <property type="entry name" value="DEAD/DEAH_box_helicase_dom"/>
</dbReference>
<dbReference type="InterPro" id="IPR000629">
    <property type="entry name" value="RNA-helicase_DEAD-box_CS"/>
</dbReference>
<dbReference type="GO" id="GO:0005524">
    <property type="term" value="F:ATP binding"/>
    <property type="evidence" value="ECO:0007669"/>
    <property type="project" value="UniProtKB-KW"/>
</dbReference>
<dbReference type="Proteomes" id="UP000219799">
    <property type="component" value="Chromosome 14"/>
</dbReference>
<dbReference type="Pfam" id="PF00271">
    <property type="entry name" value="Helicase_C"/>
    <property type="match status" value="1"/>
</dbReference>
<keyword evidence="3 6" id="KW-0347">Helicase</keyword>
<dbReference type="VEuPathDB" id="PlasmoDB:PmUG01_14084700"/>
<evidence type="ECO:0000256" key="1">
    <source>
        <dbReference type="ARBA" id="ARBA00022741"/>
    </source>
</evidence>
<dbReference type="PANTHER" id="PTHR47959:SF1">
    <property type="entry name" value="ATP-DEPENDENT RNA HELICASE DBPA"/>
    <property type="match status" value="1"/>
</dbReference>
<reference evidence="12 13" key="1">
    <citation type="submission" date="2016-06" db="EMBL/GenBank/DDBJ databases">
        <authorList>
            <consortium name="Pathogen Informatics"/>
        </authorList>
    </citation>
    <scope>NUCLEOTIDE SEQUENCE [LARGE SCALE GENOMIC DNA]</scope>
    <source>
        <strain evidence="12">PmlGA01</strain>
    </source>
</reference>
<dbReference type="EMBL" id="LT594502">
    <property type="protein sequence ID" value="SBT81183.1"/>
    <property type="molecule type" value="Genomic_DNA"/>
</dbReference>
<dbReference type="SMART" id="SM00487">
    <property type="entry name" value="DEXDc"/>
    <property type="match status" value="1"/>
</dbReference>
<evidence type="ECO:0000256" key="6">
    <source>
        <dbReference type="RuleBase" id="RU000492"/>
    </source>
</evidence>
<dbReference type="InterPro" id="IPR050079">
    <property type="entry name" value="DEAD_box_RNA_helicase"/>
</dbReference>
<evidence type="ECO:0000256" key="7">
    <source>
        <dbReference type="SAM" id="Coils"/>
    </source>
</evidence>
<dbReference type="InterPro" id="IPR001650">
    <property type="entry name" value="Helicase_C-like"/>
</dbReference>
<evidence type="ECO:0000256" key="4">
    <source>
        <dbReference type="ARBA" id="ARBA00022840"/>
    </source>
</evidence>
<feature type="domain" description="DEAD-box RNA helicase Q" evidence="11">
    <location>
        <begin position="72"/>
        <end position="100"/>
    </location>
</feature>
<dbReference type="AlphaFoldDB" id="A0A1C3L3L6"/>
<dbReference type="InterPro" id="IPR014001">
    <property type="entry name" value="Helicase_ATP-bd"/>
</dbReference>
<dbReference type="EC" id="3.6.4.13" evidence="12"/>
<evidence type="ECO:0000259" key="11">
    <source>
        <dbReference type="PROSITE" id="PS51195"/>
    </source>
</evidence>
<feature type="region of interest" description="Disordered" evidence="8">
    <location>
        <begin position="1"/>
        <end position="46"/>
    </location>
</feature>
<evidence type="ECO:0000259" key="9">
    <source>
        <dbReference type="PROSITE" id="PS51192"/>
    </source>
</evidence>
<feature type="domain" description="Helicase C-terminal" evidence="10">
    <location>
        <begin position="328"/>
        <end position="500"/>
    </location>
</feature>
<name>A0A1C3L3L6_PLAMA</name>
<evidence type="ECO:0000256" key="3">
    <source>
        <dbReference type="ARBA" id="ARBA00022806"/>
    </source>
</evidence>
<accession>A0A1C3L3L6</accession>
<dbReference type="GO" id="GO:0003724">
    <property type="term" value="F:RNA helicase activity"/>
    <property type="evidence" value="ECO:0007669"/>
    <property type="project" value="UniProtKB-EC"/>
</dbReference>
<dbReference type="PROSITE" id="PS51195">
    <property type="entry name" value="Q_MOTIF"/>
    <property type="match status" value="1"/>
</dbReference>
<evidence type="ECO:0000256" key="5">
    <source>
        <dbReference type="PROSITE-ProRule" id="PRU00552"/>
    </source>
</evidence>
<sequence>MKKGKAQGNEEADGENIIKCEEGISKNGQVDNNGESNKNKKGDIKRKDKNKIECIDEGGTNAQSSGLIDKDTLWSDLYISRPFLKALYELKFNNPTFIQKDVIPLALEGKSILANSETGSGKTLAFVLPILERLLHSPSVKMRKGSKKNISITKGLILLPTRELALQCYDVIKSLTKYVLITHSLFCGGIDTKQQEYEYKKKKDIFVCTPGRILDLLLNSSNDFINFLEIVVFDEADKLLELGFKEECLKILDVCKFKKQILFFSATLTKDIKELANFSSKNPIYIQSENRRISASCGSKEEIEGSISTPVIKRNSKSAFKTFKISEKLKQEFVDIREERYRKAVLLHLCSNVYKKNAIIFFKTKWETHVMFLTLTLLKFKCAELHGALNQKKRIESILKFKKEEVDFLLCTDLASRGLDIEHIRYVINYNLPTNVVKYIHRIGRTARLGKDGTASTLYLHNERMDIKKILKGLRKSENSKIFKRSISNDNILRWDKLLEKNKEKLNEILEQEKADKELEKSTKAIEKIKNFIEFQDEILNRPAKKWFLTNKERFNLKKLNAKSDSLSLCNYSNNNKEKNLLNNSDNNAATSVRSNNVREKGKRRNNSKNNRSNKSSEEQEEKRKLNSYRSIIRDLKLNILTNNKSKLTRGNSDYAKTVKRGRGKNSSNASSKDNKNFNVPPRKKKKKN</sequence>
<feature type="region of interest" description="Disordered" evidence="8">
    <location>
        <begin position="577"/>
        <end position="625"/>
    </location>
</feature>
<dbReference type="PROSITE" id="PS00039">
    <property type="entry name" value="DEAD_ATP_HELICASE"/>
    <property type="match status" value="1"/>
</dbReference>
<keyword evidence="7" id="KW-0175">Coiled coil</keyword>
<keyword evidence="1 6" id="KW-0547">Nucleotide-binding</keyword>
<feature type="coiled-coil region" evidence="7">
    <location>
        <begin position="496"/>
        <end position="523"/>
    </location>
</feature>
<dbReference type="PROSITE" id="PS51192">
    <property type="entry name" value="HELICASE_ATP_BIND_1"/>
    <property type="match status" value="1"/>
</dbReference>
<keyword evidence="4 6" id="KW-0067">ATP-binding</keyword>
<dbReference type="GO" id="GO:0003676">
    <property type="term" value="F:nucleic acid binding"/>
    <property type="evidence" value="ECO:0007669"/>
    <property type="project" value="InterPro"/>
</dbReference>
<evidence type="ECO:0000313" key="13">
    <source>
        <dbReference type="Proteomes" id="UP000219799"/>
    </source>
</evidence>
<feature type="short sequence motif" description="Q motif" evidence="5">
    <location>
        <begin position="72"/>
        <end position="100"/>
    </location>
</feature>
<dbReference type="InterPro" id="IPR027417">
    <property type="entry name" value="P-loop_NTPase"/>
</dbReference>
<organism evidence="12 13">
    <name type="scientific">Plasmodium malariae</name>
    <dbReference type="NCBI Taxonomy" id="5858"/>
    <lineage>
        <taxon>Eukaryota</taxon>
        <taxon>Sar</taxon>
        <taxon>Alveolata</taxon>
        <taxon>Apicomplexa</taxon>
        <taxon>Aconoidasida</taxon>
        <taxon>Haemosporida</taxon>
        <taxon>Plasmodiidae</taxon>
        <taxon>Plasmodium</taxon>
        <taxon>Plasmodium (Plasmodium)</taxon>
    </lineage>
</organism>